<proteinExistence type="predicted"/>
<sequence>MPSSFALHCFTEFINNWAENERDPIHRLFLQRIRLRFMVELKDRELFEAITGQDHSQSVAEMIQEASRNILQGLHYFQQIPNNAFEHPTVDYLAFRSHMNTISRFFERACNESELRHIIDRLDVNNRFFQP</sequence>
<keyword evidence="2" id="KW-1185">Reference proteome</keyword>
<organism evidence="1 2">
    <name type="scientific">Caenorhabditis angaria</name>
    <dbReference type="NCBI Taxonomy" id="860376"/>
    <lineage>
        <taxon>Eukaryota</taxon>
        <taxon>Metazoa</taxon>
        <taxon>Ecdysozoa</taxon>
        <taxon>Nematoda</taxon>
        <taxon>Chromadorea</taxon>
        <taxon>Rhabditida</taxon>
        <taxon>Rhabditina</taxon>
        <taxon>Rhabditomorpha</taxon>
        <taxon>Rhabditoidea</taxon>
        <taxon>Rhabditidae</taxon>
        <taxon>Peloderinae</taxon>
        <taxon>Caenorhabditis</taxon>
    </lineage>
</organism>
<dbReference type="EMBL" id="CANHGI010000005">
    <property type="protein sequence ID" value="CAI5452770.1"/>
    <property type="molecule type" value="Genomic_DNA"/>
</dbReference>
<evidence type="ECO:0000313" key="1">
    <source>
        <dbReference type="EMBL" id="CAI5452770.1"/>
    </source>
</evidence>
<accession>A0A9P1N6A2</accession>
<gene>
    <name evidence="1" type="ORF">CAMP_LOCUS15407</name>
</gene>
<comment type="caution">
    <text evidence="1">The sequence shown here is derived from an EMBL/GenBank/DDBJ whole genome shotgun (WGS) entry which is preliminary data.</text>
</comment>
<name>A0A9P1N6A2_9PELO</name>
<evidence type="ECO:0000313" key="2">
    <source>
        <dbReference type="Proteomes" id="UP001152747"/>
    </source>
</evidence>
<dbReference type="AlphaFoldDB" id="A0A9P1N6A2"/>
<dbReference type="Proteomes" id="UP001152747">
    <property type="component" value="Unassembled WGS sequence"/>
</dbReference>
<reference evidence="1" key="1">
    <citation type="submission" date="2022-11" db="EMBL/GenBank/DDBJ databases">
        <authorList>
            <person name="Kikuchi T."/>
        </authorList>
    </citation>
    <scope>NUCLEOTIDE SEQUENCE</scope>
    <source>
        <strain evidence="1">PS1010</strain>
    </source>
</reference>
<protein>
    <submittedName>
        <fullName evidence="1">Uncharacterized protein</fullName>
    </submittedName>
</protein>